<accession>A0A8H3H362</accession>
<dbReference type="GO" id="GO:0005576">
    <property type="term" value="C:extracellular region"/>
    <property type="evidence" value="ECO:0007669"/>
    <property type="project" value="UniProtKB-SubCell"/>
</dbReference>
<dbReference type="Gene3D" id="1.10.510.10">
    <property type="entry name" value="Transferase(Phosphotransferase) domain 1"/>
    <property type="match status" value="1"/>
</dbReference>
<keyword evidence="3" id="KW-0964">Secreted</keyword>
<dbReference type="AlphaFoldDB" id="A0A8H3H362"/>
<dbReference type="Proteomes" id="UP000663843">
    <property type="component" value="Unassembled WGS sequence"/>
</dbReference>
<dbReference type="EMBL" id="CAJMWT010003946">
    <property type="protein sequence ID" value="CAE6481444.1"/>
    <property type="molecule type" value="Genomic_DNA"/>
</dbReference>
<evidence type="ECO:0000313" key="5">
    <source>
        <dbReference type="EMBL" id="CAE6481444.1"/>
    </source>
</evidence>
<dbReference type="Pfam" id="PF20147">
    <property type="entry name" value="Crinkler"/>
    <property type="match status" value="1"/>
</dbReference>
<dbReference type="SUPFAM" id="SSF56112">
    <property type="entry name" value="Protein kinase-like (PK-like)"/>
    <property type="match status" value="1"/>
</dbReference>
<name>A0A8H3H362_9AGAM</name>
<dbReference type="InterPro" id="IPR011009">
    <property type="entry name" value="Kinase-like_dom_sf"/>
</dbReference>
<proteinExistence type="predicted"/>
<protein>
    <recommendedName>
        <fullName evidence="4">Crinkler effector protein N-terminal domain-containing protein</fullName>
    </recommendedName>
</protein>
<evidence type="ECO:0000313" key="6">
    <source>
        <dbReference type="Proteomes" id="UP000663843"/>
    </source>
</evidence>
<reference evidence="5" key="1">
    <citation type="submission" date="2021-01" db="EMBL/GenBank/DDBJ databases">
        <authorList>
            <person name="Kaushik A."/>
        </authorList>
    </citation>
    <scope>NUCLEOTIDE SEQUENCE</scope>
    <source>
        <strain evidence="5">AG2-2IIIB</strain>
    </source>
</reference>
<evidence type="ECO:0000259" key="4">
    <source>
        <dbReference type="Pfam" id="PF20147"/>
    </source>
</evidence>
<gene>
    <name evidence="5" type="ORF">RDB_LOCUS118883</name>
</gene>
<evidence type="ECO:0000256" key="3">
    <source>
        <dbReference type="ARBA" id="ARBA00022525"/>
    </source>
</evidence>
<evidence type="ECO:0000256" key="1">
    <source>
        <dbReference type="ARBA" id="ARBA00004340"/>
    </source>
</evidence>
<sequence length="616" mass="69406">MTDFSLNCFVLGDDSYRPFPVKTSQDKDIFNLTRDIKACYAECDTSTIAKLELYRVDISAKKEDLANIQPPPTEDMLELIKLVGDYWTTPEEVQRDRVHILVKANIIPNSALSPAVPLGGKRPRAEEDYNEFIQDFKKARVSYCERAGRLSASVAAKHDNFIQQQRGKDYMLNGRPRKHTGPPIVLYHPVFGDFLSNLQSPEFGPALENEVFKYFSDSQDLYKAEPQSSKVNAGESRDPSTRDALHTFLGKLWKVTEEGAAPDGVFIVEDGYSAVMEMQNEIGTGGSDPSIQAAQSYLRLWKKSKLFDRCCCPTILIAIAGPWMCILGAVFLKRPIVQPLTDYLWVGSNPSKPKEIRFVARVFDCVLQAQKQLKVYYTEIASQDPRSLDPSPFPYPNHFIADEGHQVDFKYLSALEPLSLDASSHLKRSKSQQITLDKLVFLAELRNIEPSTRVVIKFVESYNSEAHGLLAKEGLAPKLLYDGTAHQSRRLGPDHYMIVMEYVNGVDLGRSDDLTLPMCVGQDVERALSILHDADIVFGDLRSPNVMLVKGADDKITGAKLIDFDWCAKHLEGRYPLDLNVNDNVTWADGVRPGELMKKEHDNVMKEYLFVLRELV</sequence>
<organism evidence="5 6">
    <name type="scientific">Rhizoctonia solani</name>
    <dbReference type="NCBI Taxonomy" id="456999"/>
    <lineage>
        <taxon>Eukaryota</taxon>
        <taxon>Fungi</taxon>
        <taxon>Dikarya</taxon>
        <taxon>Basidiomycota</taxon>
        <taxon>Agaricomycotina</taxon>
        <taxon>Agaricomycetes</taxon>
        <taxon>Cantharellales</taxon>
        <taxon>Ceratobasidiaceae</taxon>
        <taxon>Rhizoctonia</taxon>
    </lineage>
</organism>
<comment type="subcellular location">
    <subcellularLocation>
        <location evidence="1">Host cell</location>
    </subcellularLocation>
    <subcellularLocation>
        <location evidence="2">Secreted</location>
    </subcellularLocation>
</comment>
<feature type="domain" description="Crinkler effector protein N-terminal" evidence="4">
    <location>
        <begin position="5"/>
        <end position="103"/>
    </location>
</feature>
<dbReference type="GO" id="GO:0043657">
    <property type="term" value="C:host cell"/>
    <property type="evidence" value="ECO:0007669"/>
    <property type="project" value="UniProtKB-SubCell"/>
</dbReference>
<dbReference type="InterPro" id="IPR045379">
    <property type="entry name" value="Crinkler_N"/>
</dbReference>
<evidence type="ECO:0000256" key="2">
    <source>
        <dbReference type="ARBA" id="ARBA00004613"/>
    </source>
</evidence>
<comment type="caution">
    <text evidence="5">The sequence shown here is derived from an EMBL/GenBank/DDBJ whole genome shotgun (WGS) entry which is preliminary data.</text>
</comment>